<keyword evidence="2" id="KW-1185">Reference proteome</keyword>
<proteinExistence type="predicted"/>
<gene>
    <name evidence="1" type="ORF">Ari01nite_37000</name>
</gene>
<dbReference type="Gene3D" id="3.40.50.300">
    <property type="entry name" value="P-loop containing nucleotide triphosphate hydrolases"/>
    <property type="match status" value="1"/>
</dbReference>
<dbReference type="Pfam" id="PF13671">
    <property type="entry name" value="AAA_33"/>
    <property type="match status" value="1"/>
</dbReference>
<dbReference type="InterPro" id="IPR027417">
    <property type="entry name" value="P-loop_NTPase"/>
</dbReference>
<name>A0A919JZC0_9ACTN</name>
<evidence type="ECO:0000313" key="2">
    <source>
        <dbReference type="Proteomes" id="UP000636960"/>
    </source>
</evidence>
<sequence length="182" mass="19745">MPTLIVIRGNSGAGKSSVAREVRRRYGRGCALIEQDYLRRILLREHDTTGGLAPRLITSVAETALAGGYHVVLEGSLVAAHYRQALTALIAANPGPTHTYYLDVSFEESLTRHAARPQAADFAPDQMQEWYVPNDALSIPGERIVPESSSLPETVDFILQTSSLEAEPATAPCPVACTRCRT</sequence>
<accession>A0A919JZC0</accession>
<organism evidence="1 2">
    <name type="scientific">Paractinoplanes rishiriensis</name>
    <dbReference type="NCBI Taxonomy" id="1050105"/>
    <lineage>
        <taxon>Bacteria</taxon>
        <taxon>Bacillati</taxon>
        <taxon>Actinomycetota</taxon>
        <taxon>Actinomycetes</taxon>
        <taxon>Micromonosporales</taxon>
        <taxon>Micromonosporaceae</taxon>
        <taxon>Paractinoplanes</taxon>
    </lineage>
</organism>
<reference evidence="1" key="1">
    <citation type="submission" date="2021-01" db="EMBL/GenBank/DDBJ databases">
        <title>Whole genome shotgun sequence of Actinoplanes rishiriensis NBRC 108556.</title>
        <authorList>
            <person name="Komaki H."/>
            <person name="Tamura T."/>
        </authorList>
    </citation>
    <scope>NUCLEOTIDE SEQUENCE</scope>
    <source>
        <strain evidence="1">NBRC 108556</strain>
    </source>
</reference>
<dbReference type="Proteomes" id="UP000636960">
    <property type="component" value="Unassembled WGS sequence"/>
</dbReference>
<dbReference type="RefSeq" id="WP_203782501.1">
    <property type="nucleotide sequence ID" value="NZ_BOMV01000040.1"/>
</dbReference>
<comment type="caution">
    <text evidence="1">The sequence shown here is derived from an EMBL/GenBank/DDBJ whole genome shotgun (WGS) entry which is preliminary data.</text>
</comment>
<dbReference type="EMBL" id="BOMV01000040">
    <property type="protein sequence ID" value="GIE96235.1"/>
    <property type="molecule type" value="Genomic_DNA"/>
</dbReference>
<dbReference type="SUPFAM" id="SSF52540">
    <property type="entry name" value="P-loop containing nucleoside triphosphate hydrolases"/>
    <property type="match status" value="1"/>
</dbReference>
<protein>
    <recommendedName>
        <fullName evidence="3">Kinase</fullName>
    </recommendedName>
</protein>
<evidence type="ECO:0000313" key="1">
    <source>
        <dbReference type="EMBL" id="GIE96235.1"/>
    </source>
</evidence>
<evidence type="ECO:0008006" key="3">
    <source>
        <dbReference type="Google" id="ProtNLM"/>
    </source>
</evidence>
<dbReference type="AlphaFoldDB" id="A0A919JZC0"/>